<dbReference type="Pfam" id="PF20240">
    <property type="entry name" value="DUF6597"/>
    <property type="match status" value="1"/>
</dbReference>
<dbReference type="PROSITE" id="PS01124">
    <property type="entry name" value="HTH_ARAC_FAMILY_2"/>
    <property type="match status" value="1"/>
</dbReference>
<evidence type="ECO:0000256" key="3">
    <source>
        <dbReference type="ARBA" id="ARBA00023163"/>
    </source>
</evidence>
<dbReference type="InterPro" id="IPR018060">
    <property type="entry name" value="HTH_AraC"/>
</dbReference>
<name>D0LB62_GORB4</name>
<keyword evidence="1" id="KW-0805">Transcription regulation</keyword>
<dbReference type="Proteomes" id="UP000001219">
    <property type="component" value="Chromosome"/>
</dbReference>
<keyword evidence="3" id="KW-0804">Transcription</keyword>
<keyword evidence="2" id="KW-0238">DNA-binding</keyword>
<dbReference type="SUPFAM" id="SSF46689">
    <property type="entry name" value="Homeodomain-like"/>
    <property type="match status" value="1"/>
</dbReference>
<protein>
    <submittedName>
        <fullName evidence="5">Helix-turn-helix, AraC domain protein</fullName>
    </submittedName>
</protein>
<sequence>MLGRGERAILHPSRAAVIDVTRQVPAADLRSWIDYFWIVRWQAEEPHTQAVIPQPVVHVAAENGRLLAHGVGGSHFTRTLLGDGHVLGMALRPGAFRSFIGRPVNTVSRSVIAMGDLTGVDDRPIADALLRPGAADAELVGVAESWVRGLDLDRDPMIDTVAGLVTRAESDHTIVRAEQLAAVASMSLRSLQRLFGEYVGIGPKWVIQRFRLLDAAAVANSGTRFARDVDWAALAVDLGFSDQAHLTREFSRIVGTPPASYLRSEHDQADDRPRRG</sequence>
<dbReference type="GO" id="GO:0003700">
    <property type="term" value="F:DNA-binding transcription factor activity"/>
    <property type="evidence" value="ECO:0007669"/>
    <property type="project" value="InterPro"/>
</dbReference>
<dbReference type="InterPro" id="IPR046532">
    <property type="entry name" value="DUF6597"/>
</dbReference>
<keyword evidence="6" id="KW-1185">Reference proteome</keyword>
<dbReference type="STRING" id="526226.Gbro_0145"/>
<dbReference type="KEGG" id="gbr:Gbro_0145"/>
<dbReference type="Pfam" id="PF12833">
    <property type="entry name" value="HTH_18"/>
    <property type="match status" value="1"/>
</dbReference>
<dbReference type="AlphaFoldDB" id="D0LB62"/>
<dbReference type="InterPro" id="IPR050204">
    <property type="entry name" value="AraC_XylS_family_regulators"/>
</dbReference>
<reference evidence="5 6" key="2">
    <citation type="journal article" date="2010" name="Stand. Genomic Sci.">
        <title>Complete genome sequence of Gordonia bronchialis type strain (3410).</title>
        <authorList>
            <person name="Ivanova N."/>
            <person name="Sikorski J."/>
            <person name="Jando M."/>
            <person name="Lapidus A."/>
            <person name="Nolan M."/>
            <person name="Lucas S."/>
            <person name="Del Rio T.G."/>
            <person name="Tice H."/>
            <person name="Copeland A."/>
            <person name="Cheng J.F."/>
            <person name="Chen F."/>
            <person name="Bruce D."/>
            <person name="Goodwin L."/>
            <person name="Pitluck S."/>
            <person name="Mavromatis K."/>
            <person name="Ovchinnikova G."/>
            <person name="Pati A."/>
            <person name="Chen A."/>
            <person name="Palaniappan K."/>
            <person name="Land M."/>
            <person name="Hauser L."/>
            <person name="Chang Y.J."/>
            <person name="Jeffries C.D."/>
            <person name="Chain P."/>
            <person name="Saunders E."/>
            <person name="Han C."/>
            <person name="Detter J.C."/>
            <person name="Brettin T."/>
            <person name="Rohde M."/>
            <person name="Goker M."/>
            <person name="Bristow J."/>
            <person name="Eisen J.A."/>
            <person name="Markowitz V."/>
            <person name="Hugenholtz P."/>
            <person name="Klenk H.P."/>
            <person name="Kyrpides N.C."/>
        </authorList>
    </citation>
    <scope>NUCLEOTIDE SEQUENCE [LARGE SCALE GENOMIC DNA]</scope>
    <source>
        <strain evidence="6">ATCC 25592 / DSM 43247 / BCRC 13721 / JCM 3198 / KCTC 3076 / NBRC 16047 / NCTC 10667</strain>
    </source>
</reference>
<dbReference type="GO" id="GO:0043565">
    <property type="term" value="F:sequence-specific DNA binding"/>
    <property type="evidence" value="ECO:0007669"/>
    <property type="project" value="InterPro"/>
</dbReference>
<dbReference type="InterPro" id="IPR009057">
    <property type="entry name" value="Homeodomain-like_sf"/>
</dbReference>
<dbReference type="HOGENOM" id="CLU_066193_5_0_11"/>
<dbReference type="Gene3D" id="1.10.10.60">
    <property type="entry name" value="Homeodomain-like"/>
    <property type="match status" value="1"/>
</dbReference>
<reference evidence="6" key="1">
    <citation type="submission" date="2009-10" db="EMBL/GenBank/DDBJ databases">
        <title>The complete chromosome of Gordonia bronchialis DSM 43247.</title>
        <authorList>
            <consortium name="US DOE Joint Genome Institute (JGI-PGF)"/>
            <person name="Lucas S."/>
            <person name="Copeland A."/>
            <person name="Lapidus A."/>
            <person name="Glavina del Rio T."/>
            <person name="Dalin E."/>
            <person name="Tice H."/>
            <person name="Bruce D."/>
            <person name="Goodwin L."/>
            <person name="Pitluck S."/>
            <person name="Kyrpides N."/>
            <person name="Mavromatis K."/>
            <person name="Ivanova N."/>
            <person name="Ovchinnikova G."/>
            <person name="Saunders E."/>
            <person name="Brettin T."/>
            <person name="Detter J.C."/>
            <person name="Han C."/>
            <person name="Larimer F."/>
            <person name="Land M."/>
            <person name="Hauser L."/>
            <person name="Markowitz V."/>
            <person name="Cheng J.-F."/>
            <person name="Hugenholtz P."/>
            <person name="Woyke T."/>
            <person name="Wu D."/>
            <person name="Jando M."/>
            <person name="Schneider S."/>
            <person name="Goeker M."/>
            <person name="Klenk H.-P."/>
            <person name="Eisen J.A."/>
        </authorList>
    </citation>
    <scope>NUCLEOTIDE SEQUENCE [LARGE SCALE GENOMIC DNA]</scope>
    <source>
        <strain evidence="6">ATCC 25592 / DSM 43247 / BCRC 13721 / JCM 3198 / KCTC 3076 / NBRC 16047 / NCTC 10667</strain>
    </source>
</reference>
<dbReference type="EMBL" id="CP001802">
    <property type="protein sequence ID" value="ACY19493.1"/>
    <property type="molecule type" value="Genomic_DNA"/>
</dbReference>
<proteinExistence type="predicted"/>
<dbReference type="PANTHER" id="PTHR46796">
    <property type="entry name" value="HTH-TYPE TRANSCRIPTIONAL ACTIVATOR RHAS-RELATED"/>
    <property type="match status" value="1"/>
</dbReference>
<organism evidence="5 6">
    <name type="scientific">Gordonia bronchialis (strain ATCC 25592 / DSM 43247 / BCRC 13721 / JCM 3198 / KCTC 3076 / NBRC 16047 / NCTC 10667)</name>
    <name type="common">Rhodococcus bronchialis</name>
    <dbReference type="NCBI Taxonomy" id="526226"/>
    <lineage>
        <taxon>Bacteria</taxon>
        <taxon>Bacillati</taxon>
        <taxon>Actinomycetota</taxon>
        <taxon>Actinomycetes</taxon>
        <taxon>Mycobacteriales</taxon>
        <taxon>Gordoniaceae</taxon>
        <taxon>Gordonia</taxon>
    </lineage>
</organism>
<feature type="domain" description="HTH araC/xylS-type" evidence="4">
    <location>
        <begin position="159"/>
        <end position="264"/>
    </location>
</feature>
<gene>
    <name evidence="5" type="ordered locus">Gbro_0145</name>
</gene>
<evidence type="ECO:0000259" key="4">
    <source>
        <dbReference type="PROSITE" id="PS01124"/>
    </source>
</evidence>
<dbReference type="SMART" id="SM00342">
    <property type="entry name" value="HTH_ARAC"/>
    <property type="match status" value="1"/>
</dbReference>
<evidence type="ECO:0000313" key="5">
    <source>
        <dbReference type="EMBL" id="ACY19493.1"/>
    </source>
</evidence>
<dbReference type="eggNOG" id="COG2207">
    <property type="taxonomic scope" value="Bacteria"/>
</dbReference>
<evidence type="ECO:0000256" key="2">
    <source>
        <dbReference type="ARBA" id="ARBA00023125"/>
    </source>
</evidence>
<evidence type="ECO:0000256" key="1">
    <source>
        <dbReference type="ARBA" id="ARBA00023015"/>
    </source>
</evidence>
<accession>D0LB62</accession>
<evidence type="ECO:0000313" key="6">
    <source>
        <dbReference type="Proteomes" id="UP000001219"/>
    </source>
</evidence>